<keyword evidence="2" id="KW-1185">Reference proteome</keyword>
<proteinExistence type="predicted"/>
<dbReference type="EnsemblPlants" id="PGSC0003DMT400015666">
    <property type="protein sequence ID" value="PGSC0003DMT400015666"/>
    <property type="gene ID" value="PGSC0003DMG400006115"/>
</dbReference>
<evidence type="ECO:0000313" key="1">
    <source>
        <dbReference type="EnsemblPlants" id="PGSC0003DMT400015666"/>
    </source>
</evidence>
<dbReference type="Gramene" id="PGSC0003DMT400015666">
    <property type="protein sequence ID" value="PGSC0003DMT400015666"/>
    <property type="gene ID" value="PGSC0003DMG400006115"/>
</dbReference>
<name>M1A6D2_SOLTU</name>
<dbReference type="PaxDb" id="4113-PGSC0003DMT400015666"/>
<dbReference type="HOGENOM" id="CLU_2431315_0_0_1"/>
<dbReference type="Proteomes" id="UP000011115">
    <property type="component" value="Unassembled WGS sequence"/>
</dbReference>
<dbReference type="InParanoid" id="M1A6D2"/>
<organism evidence="1 2">
    <name type="scientific">Solanum tuberosum</name>
    <name type="common">Potato</name>
    <dbReference type="NCBI Taxonomy" id="4113"/>
    <lineage>
        <taxon>Eukaryota</taxon>
        <taxon>Viridiplantae</taxon>
        <taxon>Streptophyta</taxon>
        <taxon>Embryophyta</taxon>
        <taxon>Tracheophyta</taxon>
        <taxon>Spermatophyta</taxon>
        <taxon>Magnoliopsida</taxon>
        <taxon>eudicotyledons</taxon>
        <taxon>Gunneridae</taxon>
        <taxon>Pentapetalae</taxon>
        <taxon>asterids</taxon>
        <taxon>lamiids</taxon>
        <taxon>Solanales</taxon>
        <taxon>Solanaceae</taxon>
        <taxon>Solanoideae</taxon>
        <taxon>Solaneae</taxon>
        <taxon>Solanum</taxon>
    </lineage>
</organism>
<evidence type="ECO:0000313" key="2">
    <source>
        <dbReference type="Proteomes" id="UP000011115"/>
    </source>
</evidence>
<reference evidence="2" key="1">
    <citation type="journal article" date="2011" name="Nature">
        <title>Genome sequence and analysis of the tuber crop potato.</title>
        <authorList>
            <consortium name="The Potato Genome Sequencing Consortium"/>
        </authorList>
    </citation>
    <scope>NUCLEOTIDE SEQUENCE [LARGE SCALE GENOMIC DNA]</scope>
    <source>
        <strain evidence="2">cv. DM1-3 516 R44</strain>
    </source>
</reference>
<sequence length="91" mass="10862">MLSNKSTNNMKIKHIVDRIIKPLDRHKSPFCHCFREAAADFLAKNASSSRNSTFYHSFQELPREAKELFKLDKWQLPMIRRRFEKCDLFDS</sequence>
<dbReference type="AlphaFoldDB" id="M1A6D2"/>
<reference evidence="1" key="2">
    <citation type="submission" date="2015-06" db="UniProtKB">
        <authorList>
            <consortium name="EnsemblPlants"/>
        </authorList>
    </citation>
    <scope>IDENTIFICATION</scope>
    <source>
        <strain evidence="1">DM1-3 516 R44</strain>
    </source>
</reference>
<protein>
    <submittedName>
        <fullName evidence="1">RNase H family protein</fullName>
    </submittedName>
</protein>
<accession>M1A6D2</accession>